<reference evidence="1" key="1">
    <citation type="submission" date="2015-04" db="UniProtKB">
        <authorList>
            <consortium name="EnsemblPlants"/>
        </authorList>
    </citation>
    <scope>IDENTIFICATION</scope>
</reference>
<dbReference type="AlphaFoldDB" id="A0A0E0MHG3"/>
<dbReference type="Gramene" id="OPUNC11G17150.1">
    <property type="protein sequence ID" value="OPUNC11G17150.1"/>
    <property type="gene ID" value="OPUNC11G17150"/>
</dbReference>
<reference evidence="1" key="2">
    <citation type="submission" date="2018-05" db="EMBL/GenBank/DDBJ databases">
        <title>OpunRS2 (Oryza punctata Reference Sequence Version 2).</title>
        <authorList>
            <person name="Zhang J."/>
            <person name="Kudrna D."/>
            <person name="Lee S."/>
            <person name="Talag J."/>
            <person name="Welchert J."/>
            <person name="Wing R.A."/>
        </authorList>
    </citation>
    <scope>NUCLEOTIDE SEQUENCE [LARGE SCALE GENOMIC DNA]</scope>
</reference>
<accession>A0A0E0MHG3</accession>
<proteinExistence type="predicted"/>
<evidence type="ECO:0000313" key="1">
    <source>
        <dbReference type="EnsemblPlants" id="OPUNC11G17150.1"/>
    </source>
</evidence>
<dbReference type="PANTHER" id="PTHR34591:SF21">
    <property type="entry name" value="F-BOX DOMAIN CONTAINING PROTEIN, EXPRESSED"/>
    <property type="match status" value="1"/>
</dbReference>
<name>A0A0E0MHG3_ORYPU</name>
<dbReference type="Proteomes" id="UP000026962">
    <property type="component" value="Chromosome 11"/>
</dbReference>
<sequence length="142" mass="16102">MPDPDTDDITDRSVLDHSNGLILCRDNRCHLYVCNLATWRWEKLSNHADDMFLLKSSAYLAFNSSLLHYEVFVIPERAFVQDGKPAGKVEEMRLDPSEHKWSGSQQQYAIYYQGALYAYCRGGFVASFGYVIPGTTPRSTPG</sequence>
<dbReference type="PANTHER" id="PTHR34591">
    <property type="entry name" value="OS03G0653100 PROTEIN-RELATED"/>
    <property type="match status" value="1"/>
</dbReference>
<organism evidence="1">
    <name type="scientific">Oryza punctata</name>
    <name type="common">Red rice</name>
    <dbReference type="NCBI Taxonomy" id="4537"/>
    <lineage>
        <taxon>Eukaryota</taxon>
        <taxon>Viridiplantae</taxon>
        <taxon>Streptophyta</taxon>
        <taxon>Embryophyta</taxon>
        <taxon>Tracheophyta</taxon>
        <taxon>Spermatophyta</taxon>
        <taxon>Magnoliopsida</taxon>
        <taxon>Liliopsida</taxon>
        <taxon>Poales</taxon>
        <taxon>Poaceae</taxon>
        <taxon>BOP clade</taxon>
        <taxon>Oryzoideae</taxon>
        <taxon>Oryzeae</taxon>
        <taxon>Oryzinae</taxon>
        <taxon>Oryza</taxon>
    </lineage>
</organism>
<evidence type="ECO:0000313" key="2">
    <source>
        <dbReference type="Proteomes" id="UP000026962"/>
    </source>
</evidence>
<dbReference type="STRING" id="4537.A0A0E0MHG3"/>
<dbReference type="EnsemblPlants" id="OPUNC11G17150.1">
    <property type="protein sequence ID" value="OPUNC11G17150.1"/>
    <property type="gene ID" value="OPUNC11G17150"/>
</dbReference>
<dbReference type="HOGENOM" id="CLU_1818983_0_0_1"/>
<protein>
    <submittedName>
        <fullName evidence="1">Uncharacterized protein</fullName>
    </submittedName>
</protein>
<keyword evidence="2" id="KW-1185">Reference proteome</keyword>